<dbReference type="Proteomes" id="UP000797356">
    <property type="component" value="Chromosome 3"/>
</dbReference>
<gene>
    <name evidence="1" type="ORF">COCNU_03G007450</name>
</gene>
<organism evidence="1 2">
    <name type="scientific">Cocos nucifera</name>
    <name type="common">Coconut palm</name>
    <dbReference type="NCBI Taxonomy" id="13894"/>
    <lineage>
        <taxon>Eukaryota</taxon>
        <taxon>Viridiplantae</taxon>
        <taxon>Streptophyta</taxon>
        <taxon>Embryophyta</taxon>
        <taxon>Tracheophyta</taxon>
        <taxon>Spermatophyta</taxon>
        <taxon>Magnoliopsida</taxon>
        <taxon>Liliopsida</taxon>
        <taxon>Arecaceae</taxon>
        <taxon>Arecoideae</taxon>
        <taxon>Cocoseae</taxon>
        <taxon>Attaleinae</taxon>
        <taxon>Cocos</taxon>
    </lineage>
</organism>
<accession>A0A8K0I3E7</accession>
<dbReference type="EMBL" id="CM017874">
    <property type="protein sequence ID" value="KAG1334626.1"/>
    <property type="molecule type" value="Genomic_DNA"/>
</dbReference>
<protein>
    <submittedName>
        <fullName evidence="1">Uncharacterized protein</fullName>
    </submittedName>
</protein>
<comment type="caution">
    <text evidence="1">The sequence shown here is derived from an EMBL/GenBank/DDBJ whole genome shotgun (WGS) entry which is preliminary data.</text>
</comment>
<sequence>MISSPPGIVYTRSRRSAHSAQNLVTKPGSRSFDGRLWRRATTSKEASVILSSEQFEAAEDEGTAKGIDGATPTVGESSYEAISVEEDGVDRGESEAIHLLEKLNVKDETEGIAHNRLWCSEAADKGNLPVLGLQEAWMKLKELRTTDYGVPKQQIKATYQFLDCRRPGTIRLSKA</sequence>
<name>A0A8K0I3E7_COCNU</name>
<evidence type="ECO:0000313" key="2">
    <source>
        <dbReference type="Proteomes" id="UP000797356"/>
    </source>
</evidence>
<reference evidence="1" key="2">
    <citation type="submission" date="2019-07" db="EMBL/GenBank/DDBJ databases">
        <authorList>
            <person name="Yang Y."/>
            <person name="Bocs S."/>
            <person name="Baudouin L."/>
        </authorList>
    </citation>
    <scope>NUCLEOTIDE SEQUENCE</scope>
    <source>
        <tissue evidence="1">Spear leaf of Hainan Tall coconut</tissue>
    </source>
</reference>
<proteinExistence type="predicted"/>
<keyword evidence="2" id="KW-1185">Reference proteome</keyword>
<dbReference type="AlphaFoldDB" id="A0A8K0I3E7"/>
<reference evidence="1" key="1">
    <citation type="journal article" date="2017" name="Gigascience">
        <title>The genome draft of coconut (Cocos nucifera).</title>
        <authorList>
            <person name="Xiao Y."/>
            <person name="Xu P."/>
            <person name="Fan H."/>
            <person name="Baudouin L."/>
            <person name="Xia W."/>
            <person name="Bocs S."/>
            <person name="Xu J."/>
            <person name="Li Q."/>
            <person name="Guo A."/>
            <person name="Zhou L."/>
            <person name="Li J."/>
            <person name="Wu Y."/>
            <person name="Ma Z."/>
            <person name="Armero A."/>
            <person name="Issali A.E."/>
            <person name="Liu N."/>
            <person name="Peng M."/>
            <person name="Yang Y."/>
        </authorList>
    </citation>
    <scope>NUCLEOTIDE SEQUENCE</scope>
    <source>
        <tissue evidence="1">Spear leaf of Hainan Tall coconut</tissue>
    </source>
</reference>
<evidence type="ECO:0000313" key="1">
    <source>
        <dbReference type="EMBL" id="KAG1334626.1"/>
    </source>
</evidence>